<organism evidence="2">
    <name type="scientific">bioreactor metagenome</name>
    <dbReference type="NCBI Taxonomy" id="1076179"/>
    <lineage>
        <taxon>unclassified sequences</taxon>
        <taxon>metagenomes</taxon>
        <taxon>ecological metagenomes</taxon>
    </lineage>
</organism>
<sequence>MKKVLLSFIAIFVFVQMFGQGNKEVKPVYREVSGLEVIQTVYPSAVAVEKVNNVWFKIVDSGKKILGYTLSSKPYSEGIKGYHNTTPVIIVLDPQKVIQKIALLSNWETAGYIRKLERQNYFNSWNGLKFNEAASKKSSADSYTGATISANAITKNIEIVLKKAAENKI</sequence>
<dbReference type="GO" id="GO:0016020">
    <property type="term" value="C:membrane"/>
    <property type="evidence" value="ECO:0007669"/>
    <property type="project" value="InterPro"/>
</dbReference>
<proteinExistence type="predicted"/>
<feature type="domain" description="FMN-binding" evidence="1">
    <location>
        <begin position="81"/>
        <end position="161"/>
    </location>
</feature>
<dbReference type="AlphaFoldDB" id="A0A645A5S1"/>
<dbReference type="Pfam" id="PF04205">
    <property type="entry name" value="FMN_bind"/>
    <property type="match status" value="1"/>
</dbReference>
<dbReference type="GO" id="GO:0010181">
    <property type="term" value="F:FMN binding"/>
    <property type="evidence" value="ECO:0007669"/>
    <property type="project" value="InterPro"/>
</dbReference>
<evidence type="ECO:0000313" key="2">
    <source>
        <dbReference type="EMBL" id="MPM48048.1"/>
    </source>
</evidence>
<reference evidence="2" key="1">
    <citation type="submission" date="2019-08" db="EMBL/GenBank/DDBJ databases">
        <authorList>
            <person name="Kucharzyk K."/>
            <person name="Murdoch R.W."/>
            <person name="Higgins S."/>
            <person name="Loffler F."/>
        </authorList>
    </citation>
    <scope>NUCLEOTIDE SEQUENCE</scope>
</reference>
<accession>A0A645A5S1</accession>
<evidence type="ECO:0000259" key="1">
    <source>
        <dbReference type="Pfam" id="PF04205"/>
    </source>
</evidence>
<dbReference type="EMBL" id="VSSQ01011931">
    <property type="protein sequence ID" value="MPM48048.1"/>
    <property type="molecule type" value="Genomic_DNA"/>
</dbReference>
<name>A0A645A5S1_9ZZZZ</name>
<gene>
    <name evidence="2" type="ORF">SDC9_94769</name>
</gene>
<dbReference type="InterPro" id="IPR007329">
    <property type="entry name" value="FMN-bd"/>
</dbReference>
<protein>
    <recommendedName>
        <fullName evidence="1">FMN-binding domain-containing protein</fullName>
    </recommendedName>
</protein>
<comment type="caution">
    <text evidence="2">The sequence shown here is derived from an EMBL/GenBank/DDBJ whole genome shotgun (WGS) entry which is preliminary data.</text>
</comment>